<dbReference type="Gene3D" id="3.80.10.10">
    <property type="entry name" value="Ribonuclease Inhibitor"/>
    <property type="match status" value="1"/>
</dbReference>
<dbReference type="EMBL" id="KI392591">
    <property type="protein sequence ID" value="ERN13054.1"/>
    <property type="molecule type" value="Genomic_DNA"/>
</dbReference>
<dbReference type="CDD" id="cd22160">
    <property type="entry name" value="F-box_AtFBL13-like"/>
    <property type="match status" value="1"/>
</dbReference>
<dbReference type="OrthoDB" id="629734at2759"/>
<feature type="domain" description="FBD" evidence="1">
    <location>
        <begin position="340"/>
        <end position="412"/>
    </location>
</feature>
<dbReference type="eggNOG" id="ENOG502QTI8">
    <property type="taxonomic scope" value="Eukaryota"/>
</dbReference>
<dbReference type="Pfam" id="PF08387">
    <property type="entry name" value="FBD"/>
    <property type="match status" value="1"/>
</dbReference>
<dbReference type="Pfam" id="PF24758">
    <property type="entry name" value="LRR_At5g56370"/>
    <property type="match status" value="1"/>
</dbReference>
<dbReference type="InterPro" id="IPR032675">
    <property type="entry name" value="LRR_dom_sf"/>
</dbReference>
<gene>
    <name evidence="2" type="ORF">AMTR_s00040p00129780</name>
</gene>
<evidence type="ECO:0000313" key="2">
    <source>
        <dbReference type="EMBL" id="ERN13054.1"/>
    </source>
</evidence>
<organism evidence="2 3">
    <name type="scientific">Amborella trichopoda</name>
    <dbReference type="NCBI Taxonomy" id="13333"/>
    <lineage>
        <taxon>Eukaryota</taxon>
        <taxon>Viridiplantae</taxon>
        <taxon>Streptophyta</taxon>
        <taxon>Embryophyta</taxon>
        <taxon>Tracheophyta</taxon>
        <taxon>Spermatophyta</taxon>
        <taxon>Magnoliopsida</taxon>
        <taxon>Amborellales</taxon>
        <taxon>Amborellaceae</taxon>
        <taxon>Amborella</taxon>
    </lineage>
</organism>
<dbReference type="PANTHER" id="PTHR34145">
    <property type="entry name" value="OS02G0105600 PROTEIN"/>
    <property type="match status" value="1"/>
</dbReference>
<dbReference type="HOGENOM" id="CLU_010721_0_1_1"/>
<dbReference type="KEGG" id="atr:18441292"/>
<sequence>MDDRLSSLSDDILHRILSPLPIRETGRTSVLSKRWRHVWASVPVFNTKGINRPSIIDQALLLHNGPIHQASLQALLLHNAPSYRASLPLDKLEPGNVDRWMLSLTRRGLQDLTIEIEKEPRYKIHSSIFFCDALMSLNLKHCILKPPADFKGFPSLERLSLEKVSLLDDTILESLVSKSRQLKYLKLSECSGLSSVKIHALNVISFHFNGFFNSLNLDQISNLKNLFLRCAHAEGNVGDCRASKLLKDLHKLESITLLGWSMWVLFSGDVPASILSTTHCSLRTLDICLNMRENNEVEGFFYLLRSYPSLEKLSLLLDGKTEPINEIDGTCLSELRTSKSDWLGCLKIVNVKDLSDLEEDMELIRFLLSNAIVLDKLTIEYEKEVNQVEQLKIAKRLAVFPRSSAGAMMFIE</sequence>
<dbReference type="SMART" id="SM00579">
    <property type="entry name" value="FBD"/>
    <property type="match status" value="1"/>
</dbReference>
<evidence type="ECO:0000313" key="3">
    <source>
        <dbReference type="Proteomes" id="UP000017836"/>
    </source>
</evidence>
<dbReference type="SUPFAM" id="SSF81383">
    <property type="entry name" value="F-box domain"/>
    <property type="match status" value="1"/>
</dbReference>
<dbReference type="OMA" id="LSTPCNE"/>
<reference evidence="3" key="1">
    <citation type="journal article" date="2013" name="Science">
        <title>The Amborella genome and the evolution of flowering plants.</title>
        <authorList>
            <consortium name="Amborella Genome Project"/>
        </authorList>
    </citation>
    <scope>NUCLEOTIDE SEQUENCE [LARGE SCALE GENOMIC DNA]</scope>
</reference>
<dbReference type="InterPro" id="IPR036047">
    <property type="entry name" value="F-box-like_dom_sf"/>
</dbReference>
<dbReference type="InterPro" id="IPR053772">
    <property type="entry name" value="At1g61320/At1g61330-like"/>
</dbReference>
<dbReference type="InterPro" id="IPR006566">
    <property type="entry name" value="FBD"/>
</dbReference>
<dbReference type="SUPFAM" id="SSF52047">
    <property type="entry name" value="RNI-like"/>
    <property type="match status" value="1"/>
</dbReference>
<dbReference type="PANTHER" id="PTHR34145:SF28">
    <property type="entry name" value="F-BOX DOMAIN-CONTAINING PROTEIN"/>
    <property type="match status" value="1"/>
</dbReference>
<name>W1PYB2_AMBTC</name>
<dbReference type="Gramene" id="ERN13054">
    <property type="protein sequence ID" value="ERN13054"/>
    <property type="gene ID" value="AMTR_s00040p00129780"/>
</dbReference>
<dbReference type="InterPro" id="IPR001810">
    <property type="entry name" value="F-box_dom"/>
</dbReference>
<dbReference type="AlphaFoldDB" id="W1PYB2"/>
<protein>
    <recommendedName>
        <fullName evidence="1">FBD domain-containing protein</fullName>
    </recommendedName>
</protein>
<dbReference type="Pfam" id="PF00646">
    <property type="entry name" value="F-box"/>
    <property type="match status" value="1"/>
</dbReference>
<dbReference type="InterPro" id="IPR053781">
    <property type="entry name" value="F-box_AtFBL13-like"/>
</dbReference>
<dbReference type="InterPro" id="IPR055411">
    <property type="entry name" value="LRR_FXL15/At3g58940/PEG3-like"/>
</dbReference>
<dbReference type="Gene3D" id="1.20.1280.50">
    <property type="match status" value="1"/>
</dbReference>
<proteinExistence type="predicted"/>
<keyword evidence="3" id="KW-1185">Reference proteome</keyword>
<evidence type="ECO:0000259" key="1">
    <source>
        <dbReference type="SMART" id="SM00579"/>
    </source>
</evidence>
<accession>W1PYB2</accession>
<dbReference type="Proteomes" id="UP000017836">
    <property type="component" value="Unassembled WGS sequence"/>
</dbReference>